<feature type="repeat" description="Xin" evidence="5">
    <location>
        <begin position="388"/>
        <end position="403"/>
    </location>
</feature>
<feature type="compositionally biased region" description="Polar residues" evidence="7">
    <location>
        <begin position="1485"/>
        <end position="1499"/>
    </location>
</feature>
<evidence type="ECO:0000256" key="4">
    <source>
        <dbReference type="ARBA" id="ARBA00023203"/>
    </source>
</evidence>
<feature type="repeat" description="Xin" evidence="5">
    <location>
        <begin position="163"/>
        <end position="178"/>
    </location>
</feature>
<feature type="compositionally biased region" description="Polar residues" evidence="7">
    <location>
        <begin position="1558"/>
        <end position="1594"/>
    </location>
</feature>
<name>A0A9D3M771_ANGAN</name>
<dbReference type="InterPro" id="IPR012510">
    <property type="entry name" value="Actin-binding_Xin_repeat"/>
</dbReference>
<reference evidence="8" key="1">
    <citation type="submission" date="2021-01" db="EMBL/GenBank/DDBJ databases">
        <title>A chromosome-scale assembly of European eel, Anguilla anguilla.</title>
        <authorList>
            <person name="Henkel C."/>
            <person name="Jong-Raadsen S.A."/>
            <person name="Dufour S."/>
            <person name="Weltzien F.-A."/>
            <person name="Palstra A.P."/>
            <person name="Pelster B."/>
            <person name="Spaink H.P."/>
            <person name="Van Den Thillart G.E."/>
            <person name="Jansen H."/>
            <person name="Zahm M."/>
            <person name="Klopp C."/>
            <person name="Cedric C."/>
            <person name="Louis A."/>
            <person name="Berthelot C."/>
            <person name="Parey E."/>
            <person name="Roest Crollius H."/>
            <person name="Montfort J."/>
            <person name="Robinson-Rechavi M."/>
            <person name="Bucao C."/>
            <person name="Bouchez O."/>
            <person name="Gislard M."/>
            <person name="Lluch J."/>
            <person name="Milhes M."/>
            <person name="Lampietro C."/>
            <person name="Lopez Roques C."/>
            <person name="Donnadieu C."/>
            <person name="Braasch I."/>
            <person name="Desvignes T."/>
            <person name="Postlethwait J."/>
            <person name="Bobe J."/>
            <person name="Guiguen Y."/>
            <person name="Dirks R."/>
        </authorList>
    </citation>
    <scope>NUCLEOTIDE SEQUENCE</scope>
    <source>
        <strain evidence="8">Tag_6206</strain>
        <tissue evidence="8">Liver</tissue>
    </source>
</reference>
<dbReference type="InterPro" id="IPR030072">
    <property type="entry name" value="XIRP1/XIRP2"/>
</dbReference>
<feature type="compositionally biased region" description="Low complexity" evidence="7">
    <location>
        <begin position="1595"/>
        <end position="1626"/>
    </location>
</feature>
<protein>
    <submittedName>
        <fullName evidence="8">Uncharacterized protein</fullName>
    </submittedName>
</protein>
<evidence type="ECO:0000256" key="3">
    <source>
        <dbReference type="ARBA" id="ARBA00022949"/>
    </source>
</evidence>
<feature type="repeat" description="Xin" evidence="5">
    <location>
        <begin position="1042"/>
        <end position="1057"/>
    </location>
</feature>
<sequence length="1626" mass="183221">MDLVRRMSSHLPPPLPRPHLEGSPATGDQGQSSLPIPPPKETFSSFYQQRQKSELKRLFKHIHPELGKKMENVVDEELVEVLNSENAQSAADAGYQAEVQSMKWIFENWTLDNIGDPHTTKKLLEEEGLQVGDVRGASSMFEHRELDSAQFSTSTSRRGQVKGDVHTATWLFETQPLDSLNKITPEEGELVEAVLKEPIPRGDVRGARLLFESKPLDALGRCNSIEDHSFLKLKSEIQEQKGDIQKTIKLFQAEPCCALQDSRGNIHEIKSICREEIQTSNVRTARWLFETQPLDVINKDMSGVKIIRGISLEEAQKGGVDCKRWMFETQTLDAIHESIQEDQFKGTVEVVEAADVGSKRQLFETQPLDALKGESSGEAQSKEEIIGGNVRSSLWLFETQPMETLKENYEVGRLQKVTVSEDEKGMVKNKKHTFETCTLDTINKEEAEGESKSETQEILRGDVKVYKNLFETIPLGTISHPENVQVENPYDITAGDVKGNRTLFESTPLYTIKDWSGNFHKVTTVSREESINGNVQNYKWMFETRPLDQFDDGKENVEVIRGITRQEEQAGDVKTAKWLFETQPLDCIHSKVDLAEQHSSVQRKESQGGDVKTCKWLFETQPMDILYEKSEKKSEEEIIPKSDVKSHTWLFETQPLDSIKDGEEHHLKLCSTFQDENKSDVNVKTVKHLFETETLDSLSMTADADQDVRYVSKVDVRSGDVSRVKEIFESKSLDEIGLSSVNVSEAEDQGDNIQAGSVHKFTWLFENNPIDSLKDQEDGTTSKCTVDDVEGGDVGSKKFIFETFSLDKIQDKDKLLEHSSVCVEQPVSTSNVNVKSSTMLFESQPLYAIRDKDGQFHEVTTVKKEEVMSGDVRGARWMFETKPLDTIKPQEEIFVIRAVTQEDVLKGDVKSARWRFETQPLDSLMSRETPVVKTVEDIQKGDVQLNKQHFESQATAKNKYVRMVSVTDVQQGDVRTSTWLFENQPIDSLKGELLETTPVHREDIQKGDVKRSTWLFETQPLDTIKEADPTVDSTVQEELPQADVKSTTWLFESTPLDKISFQCKEQSVICESVKETLCHLSAFNAIHSHGIVIEANESRSVKMAKYHYTSSEGAQIQKEEIVEGNIKNIMLQLLYRTNLAPQVMLLKEDEKGHVKATKLEMPTQQTASSAKQDKESKMESVAQVIESILSQDMSLKKGIVIQETESGYAEMTIYSLYVHTENTEESSEVIKGDVKSTIGTLLATAQDQRTLASFQPEQSEKGNVNLYRSCIEKGDLQYLKSLQVEPSEDELDSAPKDQIEIVQGDVKEAKRNLNQLKDQVERTVLDVVPGDVKNAKKVFSEGSIDQSICVQKEEIVPGDVFSAKQSLGQVINQPFVVEKEEIVSGDVKATMQSLEKAKQQSMRVEREVISPGTIYDLDVTSHETSAEETNKAQQHVTVTKEEIVSGDVKAAKKSLERARKYSNHVEREVVVPGKIYDLNVRSQEESSLTEGQQRTQTEEASCEKLEMGKSCQEKSTEVRPNEQRPNLQAATQNLCQTSRGVKVIRQETQEKQHIVVQGKQQVVSQEHSTQKKQVVSQKTTGAQQARSQQTSVQFTQKKATTHASTSKQSTSSSRSQQVTSANQKFQ</sequence>
<evidence type="ECO:0000256" key="5">
    <source>
        <dbReference type="PROSITE-ProRule" id="PRU00721"/>
    </source>
</evidence>
<organism evidence="8 9">
    <name type="scientific">Anguilla anguilla</name>
    <name type="common">European freshwater eel</name>
    <name type="synonym">Muraena anguilla</name>
    <dbReference type="NCBI Taxonomy" id="7936"/>
    <lineage>
        <taxon>Eukaryota</taxon>
        <taxon>Metazoa</taxon>
        <taxon>Chordata</taxon>
        <taxon>Craniata</taxon>
        <taxon>Vertebrata</taxon>
        <taxon>Euteleostomi</taxon>
        <taxon>Actinopterygii</taxon>
        <taxon>Neopterygii</taxon>
        <taxon>Teleostei</taxon>
        <taxon>Anguilliformes</taxon>
        <taxon>Anguillidae</taxon>
        <taxon>Anguilla</taxon>
    </lineage>
</organism>
<evidence type="ECO:0000256" key="6">
    <source>
        <dbReference type="SAM" id="Coils"/>
    </source>
</evidence>
<feature type="repeat" description="Xin" evidence="5">
    <location>
        <begin position="756"/>
        <end position="771"/>
    </location>
</feature>
<keyword evidence="3" id="KW-0965">Cell junction</keyword>
<evidence type="ECO:0000256" key="1">
    <source>
        <dbReference type="ARBA" id="ARBA00004282"/>
    </source>
</evidence>
<keyword evidence="9" id="KW-1185">Reference proteome</keyword>
<gene>
    <name evidence="8" type="ORF">ANANG_G00173390</name>
</gene>
<dbReference type="PANTHER" id="PTHR22591">
    <property type="entry name" value="XIN"/>
    <property type="match status" value="1"/>
</dbReference>
<feature type="region of interest" description="Disordered" evidence="7">
    <location>
        <begin position="1482"/>
        <end position="1533"/>
    </location>
</feature>
<dbReference type="Proteomes" id="UP001044222">
    <property type="component" value="Chromosome 9"/>
</dbReference>
<dbReference type="GO" id="GO:0005925">
    <property type="term" value="C:focal adhesion"/>
    <property type="evidence" value="ECO:0007669"/>
    <property type="project" value="TreeGrafter"/>
</dbReference>
<evidence type="ECO:0000256" key="7">
    <source>
        <dbReference type="SAM" id="MobiDB-lite"/>
    </source>
</evidence>
<comment type="caution">
    <text evidence="8">The sequence shown here is derived from an EMBL/GenBank/DDBJ whole genome shotgun (WGS) entry which is preliminary data.</text>
</comment>
<dbReference type="EMBL" id="JAFIRN010000009">
    <property type="protein sequence ID" value="KAG5842035.1"/>
    <property type="molecule type" value="Genomic_DNA"/>
</dbReference>
<dbReference type="PROSITE" id="PS51389">
    <property type="entry name" value="XIN"/>
    <property type="match status" value="20"/>
</dbReference>
<dbReference type="PANTHER" id="PTHR22591:SF2">
    <property type="entry name" value="XIN ACTIN-BINDING REPEAT-CONTAINING PROTEIN 1"/>
    <property type="match status" value="1"/>
</dbReference>
<feature type="repeat" description="Xin" evidence="5">
    <location>
        <begin position="1007"/>
        <end position="1022"/>
    </location>
</feature>
<comment type="domain">
    <text evidence="5">Xin repeats bind F-actin.</text>
</comment>
<feature type="region of interest" description="Disordered" evidence="7">
    <location>
        <begin position="1558"/>
        <end position="1626"/>
    </location>
</feature>
<comment type="similarity">
    <text evidence="5">Belongs to the Xin family.</text>
</comment>
<feature type="repeat" description="Xin" evidence="5">
    <location>
        <begin position="202"/>
        <end position="217"/>
    </location>
</feature>
<feature type="coiled-coil region" evidence="6">
    <location>
        <begin position="1299"/>
        <end position="1326"/>
    </location>
</feature>
<feature type="repeat" description="Xin" evidence="5">
    <location>
        <begin position="318"/>
        <end position="333"/>
    </location>
</feature>
<feature type="repeat" description="Xin" evidence="5">
    <location>
        <begin position="972"/>
        <end position="987"/>
    </location>
</feature>
<feature type="repeat" description="Xin" evidence="5">
    <location>
        <begin position="280"/>
        <end position="295"/>
    </location>
</feature>
<feature type="repeat" description="Xin" evidence="5">
    <location>
        <begin position="242"/>
        <end position="257"/>
    </location>
</feature>
<feature type="repeat" description="Xin" evidence="5">
    <location>
        <begin position="642"/>
        <end position="657"/>
    </location>
</feature>
<keyword evidence="6" id="KW-0175">Coiled coil</keyword>
<feature type="repeat" description="Xin" evidence="5">
    <location>
        <begin position="571"/>
        <end position="586"/>
    </location>
</feature>
<feature type="repeat" description="Xin" evidence="5">
    <location>
        <begin position="681"/>
        <end position="696"/>
    </location>
</feature>
<accession>A0A9D3M771</accession>
<feature type="compositionally biased region" description="Polar residues" evidence="7">
    <location>
        <begin position="1523"/>
        <end position="1533"/>
    </location>
</feature>
<evidence type="ECO:0000313" key="8">
    <source>
        <dbReference type="EMBL" id="KAG5842035.1"/>
    </source>
</evidence>
<dbReference type="GO" id="GO:0001725">
    <property type="term" value="C:stress fiber"/>
    <property type="evidence" value="ECO:0007669"/>
    <property type="project" value="TreeGrafter"/>
</dbReference>
<feature type="repeat" description="Xin" evidence="5">
    <location>
        <begin position="495"/>
        <end position="510"/>
    </location>
</feature>
<feature type="repeat" description="Xin" evidence="5">
    <location>
        <begin position="533"/>
        <end position="548"/>
    </location>
</feature>
<keyword evidence="4 5" id="KW-0009">Actin-binding</keyword>
<evidence type="ECO:0000313" key="9">
    <source>
        <dbReference type="Proteomes" id="UP001044222"/>
    </source>
</evidence>
<evidence type="ECO:0000256" key="2">
    <source>
        <dbReference type="ARBA" id="ARBA00022737"/>
    </source>
</evidence>
<comment type="subcellular location">
    <subcellularLocation>
        <location evidence="1">Cell junction</location>
    </subcellularLocation>
</comment>
<feature type="repeat" description="Xin" evidence="5">
    <location>
        <begin position="609"/>
        <end position="624"/>
    </location>
</feature>
<keyword evidence="2" id="KW-0677">Repeat</keyword>
<feature type="repeat" description="Xin" evidence="5">
    <location>
        <begin position="870"/>
        <end position="885"/>
    </location>
</feature>
<feature type="repeat" description="Xin" evidence="5">
    <location>
        <begin position="354"/>
        <end position="369"/>
    </location>
</feature>
<dbReference type="Pfam" id="PF08043">
    <property type="entry name" value="Xin"/>
    <property type="match status" value="12"/>
</dbReference>
<dbReference type="GO" id="GO:0007015">
    <property type="term" value="P:actin filament organization"/>
    <property type="evidence" value="ECO:0007669"/>
    <property type="project" value="TreeGrafter"/>
</dbReference>
<feature type="repeat" description="Xin" evidence="5">
    <location>
        <begin position="719"/>
        <end position="734"/>
    </location>
</feature>
<feature type="repeat" description="Xin" evidence="5">
    <location>
        <begin position="907"/>
        <end position="922"/>
    </location>
</feature>
<dbReference type="GO" id="GO:0051015">
    <property type="term" value="F:actin filament binding"/>
    <property type="evidence" value="ECO:0007669"/>
    <property type="project" value="TreeGrafter"/>
</dbReference>
<proteinExistence type="inferred from homology"/>
<feature type="region of interest" description="Disordered" evidence="7">
    <location>
        <begin position="1"/>
        <end position="43"/>
    </location>
</feature>
<feature type="compositionally biased region" description="Basic and acidic residues" evidence="7">
    <location>
        <begin position="1501"/>
        <end position="1522"/>
    </location>
</feature>